<dbReference type="GO" id="GO:0090307">
    <property type="term" value="P:mitotic spindle assembly"/>
    <property type="evidence" value="ECO:0007669"/>
    <property type="project" value="TreeGrafter"/>
</dbReference>
<dbReference type="GO" id="GO:0005881">
    <property type="term" value="C:cytoplasmic microtubule"/>
    <property type="evidence" value="ECO:0007669"/>
    <property type="project" value="TreeGrafter"/>
</dbReference>
<evidence type="ECO:0000256" key="5">
    <source>
        <dbReference type="ARBA" id="ARBA00022701"/>
    </source>
</evidence>
<dbReference type="InterPro" id="IPR024395">
    <property type="entry name" value="CLASP_N_dom"/>
</dbReference>
<keyword evidence="5" id="KW-0493">Microtubule</keyword>
<comment type="subcellular location">
    <subcellularLocation>
        <location evidence="1">Cytoplasm</location>
        <location evidence="1">Cytoskeleton</location>
        <location evidence="1">Spindle</location>
    </subcellularLocation>
</comment>
<evidence type="ECO:0000256" key="7">
    <source>
        <dbReference type="ARBA" id="ARBA00024889"/>
    </source>
</evidence>
<evidence type="ECO:0000256" key="6">
    <source>
        <dbReference type="ARBA" id="ARBA00022776"/>
    </source>
</evidence>
<evidence type="ECO:0000313" key="11">
    <source>
        <dbReference type="Proteomes" id="UP000799291"/>
    </source>
</evidence>
<accession>A0A6G1J1Q1</accession>
<feature type="region of interest" description="Disordered" evidence="8">
    <location>
        <begin position="1077"/>
        <end position="1098"/>
    </location>
</feature>
<dbReference type="InterPro" id="IPR016024">
    <property type="entry name" value="ARM-type_fold"/>
</dbReference>
<evidence type="ECO:0000259" key="9">
    <source>
        <dbReference type="SMART" id="SM01349"/>
    </source>
</evidence>
<evidence type="ECO:0000256" key="8">
    <source>
        <dbReference type="SAM" id="MobiDB-lite"/>
    </source>
</evidence>
<gene>
    <name evidence="10" type="ORF">K458DRAFT_431682</name>
</gene>
<feature type="compositionally biased region" description="Polar residues" evidence="8">
    <location>
        <begin position="566"/>
        <end position="584"/>
    </location>
</feature>
<dbReference type="SMART" id="SM01349">
    <property type="entry name" value="TOG"/>
    <property type="match status" value="2"/>
</dbReference>
<dbReference type="SUPFAM" id="SSF48371">
    <property type="entry name" value="ARM repeat"/>
    <property type="match status" value="1"/>
</dbReference>
<evidence type="ECO:0000256" key="3">
    <source>
        <dbReference type="ARBA" id="ARBA00011375"/>
    </source>
</evidence>
<feature type="compositionally biased region" description="Polar residues" evidence="8">
    <location>
        <begin position="512"/>
        <end position="530"/>
    </location>
</feature>
<dbReference type="InterPro" id="IPR011989">
    <property type="entry name" value="ARM-like"/>
</dbReference>
<comment type="function">
    <text evidence="7">Microtubule binding protein that promotes the stabilization of dynamic microtubules. Required for mitotic spindle formation.</text>
</comment>
<dbReference type="GO" id="GO:0060172">
    <property type="term" value="P:astral microtubule depolymerization"/>
    <property type="evidence" value="ECO:0007669"/>
    <property type="project" value="TreeGrafter"/>
</dbReference>
<dbReference type="PANTHER" id="PTHR21567">
    <property type="entry name" value="CLASP"/>
    <property type="match status" value="1"/>
</dbReference>
<comment type="similarity">
    <text evidence="2">Belongs to the CLASP family.</text>
</comment>
<dbReference type="GO" id="GO:0051301">
    <property type="term" value="P:cell division"/>
    <property type="evidence" value="ECO:0007669"/>
    <property type="project" value="UniProtKB-KW"/>
</dbReference>
<name>A0A6G1J1Q1_9PLEO</name>
<evidence type="ECO:0000256" key="4">
    <source>
        <dbReference type="ARBA" id="ARBA00022618"/>
    </source>
</evidence>
<feature type="compositionally biased region" description="Polar residues" evidence="8">
    <location>
        <begin position="712"/>
        <end position="723"/>
    </location>
</feature>
<keyword evidence="11" id="KW-1185">Reference proteome</keyword>
<proteinExistence type="inferred from homology"/>
<evidence type="ECO:0000256" key="1">
    <source>
        <dbReference type="ARBA" id="ARBA00004186"/>
    </source>
</evidence>
<feature type="compositionally biased region" description="Polar residues" evidence="8">
    <location>
        <begin position="605"/>
        <end position="622"/>
    </location>
</feature>
<dbReference type="Proteomes" id="UP000799291">
    <property type="component" value="Unassembled WGS sequence"/>
</dbReference>
<reference evidence="10" key="1">
    <citation type="journal article" date="2020" name="Stud. Mycol.">
        <title>101 Dothideomycetes genomes: a test case for predicting lifestyles and emergence of pathogens.</title>
        <authorList>
            <person name="Haridas S."/>
            <person name="Albert R."/>
            <person name="Binder M."/>
            <person name="Bloem J."/>
            <person name="Labutti K."/>
            <person name="Salamov A."/>
            <person name="Andreopoulos B."/>
            <person name="Baker S."/>
            <person name="Barry K."/>
            <person name="Bills G."/>
            <person name="Bluhm B."/>
            <person name="Cannon C."/>
            <person name="Castanera R."/>
            <person name="Culley D."/>
            <person name="Daum C."/>
            <person name="Ezra D."/>
            <person name="Gonzalez J."/>
            <person name="Henrissat B."/>
            <person name="Kuo A."/>
            <person name="Liang C."/>
            <person name="Lipzen A."/>
            <person name="Lutzoni F."/>
            <person name="Magnuson J."/>
            <person name="Mondo S."/>
            <person name="Nolan M."/>
            <person name="Ohm R."/>
            <person name="Pangilinan J."/>
            <person name="Park H.-J."/>
            <person name="Ramirez L."/>
            <person name="Alfaro M."/>
            <person name="Sun H."/>
            <person name="Tritt A."/>
            <person name="Yoshinaga Y."/>
            <person name="Zwiers L.-H."/>
            <person name="Turgeon B."/>
            <person name="Goodwin S."/>
            <person name="Spatafora J."/>
            <person name="Crous P."/>
            <person name="Grigoriev I."/>
        </authorList>
    </citation>
    <scope>NUCLEOTIDE SEQUENCE</scope>
    <source>
        <strain evidence="10">CBS 122367</strain>
    </source>
</reference>
<keyword evidence="6" id="KW-0131">Cell cycle</keyword>
<sequence>MDEQANTLLAALKKPSTNVDTRLQLFNNLKSGIKHNRVPESCQAPIFECIRLAITATTSAALVTTGFSTLSHFLKRLQLQKETTVVTSQSHKLLSILVDRLGDARESHRNAASQILGDLLQLCHADVEAVIHNAMKGSNARAKEVSMQWLVKMNKTENLPFRAYVPQLVANLEDADAGVRESAKMAVVELFRHAPEHGKANLKKLLISGNVRKAIANYITTHVDDAAPAEAEMPPPAPAVRPIIASRAESLQPETGFADSLGSEQAPPPEPVSMDPLHIYTQRELDDIFRDMAPHFEGRESEANWMPRDKNTTKLRRITKGNAPIEFHAAFVAGIKSLLDGILKVANSLRTTMSTNGCQLIQELAKTLGSSIDPWVEIMLQSFIKMCAATKNIAAQNGNATVDAIFQNASYSGRLLQHVSFASQDKNVQPRSFSASWVKTMIRKHKSAIEHSGGLELLEKILKKGVTDANPKVREAYRSTYWTFALVWPQRAELIFETLDKREKTGLEKDPNNPNASLASSQNSLPSFSKSVGAGGGAARDALKAKIAEQRRAKLAAAKGVPERPSSAQASYSPVKSQSAKSLGSRTASNTSTASSGIARPPSALGSSTKSVATNGTGSLMSGTARRPMRPRPELHRPATADPYAVRRNGTVGGKITPSMTPEKTPAPTTAKKSVAPKSTVRARAQTQNSPNISPIRNKSRIAEPVAHRKTPSTSSRQGSPMLTPSKDEDLTMVKPFVRSQSHHEPGGVISFRRGQGMERRAHADNDAIDVGDEDNFTMVIPNLGRPPSQPTQRSPPKPTPSPGRLGVASPRASPLRSPKSMGDIGLARSPRMQSPDRPSTRGTDAQEEVQVYEDPFIGDEPAIPQGDDKPVLEEIPLNEKNTERRQSTESSSSNTMMGEASEEPARGHHKTTSTGSVMHTEPTETGPEVTKNRQLLASGIKKIQSRAVEAHMFRRLQDMVKSNQDIWGSNDDKFAELLLACLDYLEAPTESLKTPPMKAANLKVQALATIRAMLSLYRKETAKYFSRVLCTLLATKAQYDNTSHIALDLEATADEIVRYGQTSDCLNAVVSLIEDSPTSTPVSSPNSKSSTESISPISNRTTTMALSTLSSLIQVSGAKNVTLTNEQTARLGKLAVRCLDDTDADVRKADIDVCISLHERIGGEKETFWKAVAGAREQHLNLLTYYLAKRANA</sequence>
<dbReference type="Gene3D" id="1.25.10.10">
    <property type="entry name" value="Leucine-rich Repeat Variant"/>
    <property type="match status" value="3"/>
</dbReference>
<feature type="compositionally biased region" description="Pro residues" evidence="8">
    <location>
        <begin position="788"/>
        <end position="802"/>
    </location>
</feature>
<dbReference type="Pfam" id="PF12348">
    <property type="entry name" value="CLASP_N"/>
    <property type="match status" value="2"/>
</dbReference>
<dbReference type="GO" id="GO:0005876">
    <property type="term" value="C:spindle microtubule"/>
    <property type="evidence" value="ECO:0007669"/>
    <property type="project" value="TreeGrafter"/>
</dbReference>
<organism evidence="10 11">
    <name type="scientific">Lentithecium fluviatile CBS 122367</name>
    <dbReference type="NCBI Taxonomy" id="1168545"/>
    <lineage>
        <taxon>Eukaryota</taxon>
        <taxon>Fungi</taxon>
        <taxon>Dikarya</taxon>
        <taxon>Ascomycota</taxon>
        <taxon>Pezizomycotina</taxon>
        <taxon>Dothideomycetes</taxon>
        <taxon>Pleosporomycetidae</taxon>
        <taxon>Pleosporales</taxon>
        <taxon>Massarineae</taxon>
        <taxon>Lentitheciaceae</taxon>
        <taxon>Lentithecium</taxon>
    </lineage>
</organism>
<feature type="region of interest" description="Disordered" evidence="8">
    <location>
        <begin position="505"/>
        <end position="535"/>
    </location>
</feature>
<dbReference type="GO" id="GO:0005815">
    <property type="term" value="C:microtubule organizing center"/>
    <property type="evidence" value="ECO:0007669"/>
    <property type="project" value="TreeGrafter"/>
</dbReference>
<dbReference type="EMBL" id="MU005582">
    <property type="protein sequence ID" value="KAF2684079.1"/>
    <property type="molecule type" value="Genomic_DNA"/>
</dbReference>
<evidence type="ECO:0000256" key="2">
    <source>
        <dbReference type="ARBA" id="ARBA00009549"/>
    </source>
</evidence>
<feature type="compositionally biased region" description="Acidic residues" evidence="8">
    <location>
        <begin position="767"/>
        <end position="776"/>
    </location>
</feature>
<dbReference type="GO" id="GO:0008017">
    <property type="term" value="F:microtubule binding"/>
    <property type="evidence" value="ECO:0007669"/>
    <property type="project" value="TreeGrafter"/>
</dbReference>
<feature type="domain" description="TOG" evidence="9">
    <location>
        <begin position="2"/>
        <end position="229"/>
    </location>
</feature>
<feature type="region of interest" description="Disordered" evidence="8">
    <location>
        <begin position="765"/>
        <end position="933"/>
    </location>
</feature>
<feature type="compositionally biased region" description="Polar residues" evidence="8">
    <location>
        <begin position="685"/>
        <end position="697"/>
    </location>
</feature>
<feature type="compositionally biased region" description="Low complexity" evidence="8">
    <location>
        <begin position="585"/>
        <end position="599"/>
    </location>
</feature>
<keyword evidence="4" id="KW-0132">Cell division</keyword>
<dbReference type="GO" id="GO:1990023">
    <property type="term" value="C:mitotic spindle midzone"/>
    <property type="evidence" value="ECO:0007669"/>
    <property type="project" value="TreeGrafter"/>
</dbReference>
<dbReference type="AlphaFoldDB" id="A0A6G1J1Q1"/>
<dbReference type="InterPro" id="IPR034085">
    <property type="entry name" value="TOG"/>
</dbReference>
<feature type="region of interest" description="Disordered" evidence="8">
    <location>
        <begin position="556"/>
        <end position="731"/>
    </location>
</feature>
<evidence type="ECO:0000313" key="10">
    <source>
        <dbReference type="EMBL" id="KAF2684079.1"/>
    </source>
</evidence>
<protein>
    <submittedName>
        <fullName evidence="10">Protein STU1</fullName>
    </submittedName>
</protein>
<feature type="domain" description="TOG" evidence="9">
    <location>
        <begin position="284"/>
        <end position="508"/>
    </location>
</feature>
<dbReference type="PANTHER" id="PTHR21567:SF9">
    <property type="entry name" value="CLIP-ASSOCIATING PROTEIN"/>
    <property type="match status" value="1"/>
</dbReference>
<keyword evidence="6" id="KW-0498">Mitosis</keyword>
<comment type="subunit">
    <text evidence="3">Interacts with microtubules.</text>
</comment>
<dbReference type="OrthoDB" id="46159at2759"/>
<feature type="compositionally biased region" description="Low complexity" evidence="8">
    <location>
        <begin position="661"/>
        <end position="678"/>
    </location>
</feature>